<dbReference type="Gene3D" id="3.90.550.10">
    <property type="entry name" value="Spore Coat Polysaccharide Biosynthesis Protein SpsA, Chain A"/>
    <property type="match status" value="1"/>
</dbReference>
<feature type="domain" description="Glycosyltransferase 2-like" evidence="9">
    <location>
        <begin position="24"/>
        <end position="185"/>
    </location>
</feature>
<evidence type="ECO:0000313" key="10">
    <source>
        <dbReference type="EMBL" id="KAB0269796.1"/>
    </source>
</evidence>
<evidence type="ECO:0000256" key="6">
    <source>
        <dbReference type="ARBA" id="ARBA00022989"/>
    </source>
</evidence>
<proteinExistence type="predicted"/>
<dbReference type="GO" id="GO:0009103">
    <property type="term" value="P:lipopolysaccharide biosynthetic process"/>
    <property type="evidence" value="ECO:0007669"/>
    <property type="project" value="UniProtKB-KW"/>
</dbReference>
<keyword evidence="6 8" id="KW-1133">Transmembrane helix</keyword>
<evidence type="ECO:0000313" key="11">
    <source>
        <dbReference type="Proteomes" id="UP000325684"/>
    </source>
</evidence>
<feature type="transmembrane region" description="Helical" evidence="8">
    <location>
        <begin position="291"/>
        <end position="313"/>
    </location>
</feature>
<dbReference type="Pfam" id="PF00535">
    <property type="entry name" value="Glycos_transf_2"/>
    <property type="match status" value="1"/>
</dbReference>
<keyword evidence="4 8" id="KW-0812">Transmembrane</keyword>
<dbReference type="OrthoDB" id="9807795at2"/>
<evidence type="ECO:0000256" key="7">
    <source>
        <dbReference type="ARBA" id="ARBA00023136"/>
    </source>
</evidence>
<dbReference type="InterPro" id="IPR029044">
    <property type="entry name" value="Nucleotide-diphossugar_trans"/>
</dbReference>
<dbReference type="GO" id="GO:0016757">
    <property type="term" value="F:glycosyltransferase activity"/>
    <property type="evidence" value="ECO:0007669"/>
    <property type="project" value="UniProtKB-KW"/>
</dbReference>
<keyword evidence="11" id="KW-1185">Reference proteome</keyword>
<keyword evidence="5" id="KW-0448">Lipopolysaccharide biosynthesis</keyword>
<dbReference type="PANTHER" id="PTHR48090:SF3">
    <property type="entry name" value="UNDECAPRENYL-PHOSPHATE 4-DEOXY-4-FORMAMIDO-L-ARABINOSE TRANSFERASE"/>
    <property type="match status" value="1"/>
</dbReference>
<evidence type="ECO:0000256" key="8">
    <source>
        <dbReference type="SAM" id="Phobius"/>
    </source>
</evidence>
<keyword evidence="2" id="KW-0328">Glycosyltransferase</keyword>
<sequence>MSIHKHSSDEAVARNDGPTKASLSVIIPVYNEEQSIPDLLARLLPVLLSLDRSFEIVAVNDGSRDNSLNLLIAALDSLPNLRIIDFRRNFGQTAAMMAGIDHAKGKIIVAIDADLQNDPDDIPLLLAKLDEGYDVASGWRKDRMDAAIRRNFVSRVANRLISWISGVHLHDYGCTLKAYRADVLKGVRLYGEMHRFIPIYAAWMGGRVAEVPVRHHPRKFGNSNYGLERVLKVVLDLIVVKFLDRYLVKPIYVFGSFGALALATSAVTFVWMIAIKFAWGISMISTPLPLVVVMTFLIGILSILLGLLAEIMVRTYFESQKRTHYLVREIYSSEFEK</sequence>
<dbReference type="Proteomes" id="UP000325684">
    <property type="component" value="Unassembled WGS sequence"/>
</dbReference>
<evidence type="ECO:0000256" key="5">
    <source>
        <dbReference type="ARBA" id="ARBA00022985"/>
    </source>
</evidence>
<evidence type="ECO:0000259" key="9">
    <source>
        <dbReference type="Pfam" id="PF00535"/>
    </source>
</evidence>
<dbReference type="InterPro" id="IPR001173">
    <property type="entry name" value="Glyco_trans_2-like"/>
</dbReference>
<accession>A0A5N3PJ93</accession>
<dbReference type="SUPFAM" id="SSF53448">
    <property type="entry name" value="Nucleotide-diphospho-sugar transferases"/>
    <property type="match status" value="1"/>
</dbReference>
<dbReference type="InterPro" id="IPR050256">
    <property type="entry name" value="Glycosyltransferase_2"/>
</dbReference>
<keyword evidence="7 8" id="KW-0472">Membrane</keyword>
<protein>
    <submittedName>
        <fullName evidence="10">Glycosyltransferase family 2 protein</fullName>
    </submittedName>
</protein>
<evidence type="ECO:0000256" key="4">
    <source>
        <dbReference type="ARBA" id="ARBA00022692"/>
    </source>
</evidence>
<dbReference type="AlphaFoldDB" id="A0A5N3PJ93"/>
<name>A0A5N3PJ93_9HYPH</name>
<evidence type="ECO:0000256" key="3">
    <source>
        <dbReference type="ARBA" id="ARBA00022679"/>
    </source>
</evidence>
<dbReference type="CDD" id="cd04187">
    <property type="entry name" value="DPM1_like_bac"/>
    <property type="match status" value="1"/>
</dbReference>
<gene>
    <name evidence="10" type="ORF">FEZ63_00075</name>
</gene>
<reference evidence="10 11" key="1">
    <citation type="journal article" date="2019" name="Microorganisms">
        <title>Genome Insights into the Novel Species Microvirga brassicacearum, a Rapeseed Endophyte with Biotechnological Potential.</title>
        <authorList>
            <person name="Jimenez-Gomez A."/>
            <person name="Saati-Santamaria Z."/>
            <person name="Igual J.M."/>
            <person name="Rivas R."/>
            <person name="Mateos P.F."/>
            <person name="Garcia-Fraile P."/>
        </authorList>
    </citation>
    <scope>NUCLEOTIDE SEQUENCE [LARGE SCALE GENOMIC DNA]</scope>
    <source>
        <strain evidence="10 11">CDVBN77</strain>
    </source>
</reference>
<dbReference type="PANTHER" id="PTHR48090">
    <property type="entry name" value="UNDECAPRENYL-PHOSPHATE 4-DEOXY-4-FORMAMIDO-L-ARABINOSE TRANSFERASE-RELATED"/>
    <property type="match status" value="1"/>
</dbReference>
<dbReference type="EMBL" id="VCMV01000001">
    <property type="protein sequence ID" value="KAB0269796.1"/>
    <property type="molecule type" value="Genomic_DNA"/>
</dbReference>
<feature type="transmembrane region" description="Helical" evidence="8">
    <location>
        <begin position="251"/>
        <end position="279"/>
    </location>
</feature>
<organism evidence="10 11">
    <name type="scientific">Microvirga brassicacearum</name>
    <dbReference type="NCBI Taxonomy" id="2580413"/>
    <lineage>
        <taxon>Bacteria</taxon>
        <taxon>Pseudomonadati</taxon>
        <taxon>Pseudomonadota</taxon>
        <taxon>Alphaproteobacteria</taxon>
        <taxon>Hyphomicrobiales</taxon>
        <taxon>Methylobacteriaceae</taxon>
        <taxon>Microvirga</taxon>
    </lineage>
</organism>
<evidence type="ECO:0000256" key="2">
    <source>
        <dbReference type="ARBA" id="ARBA00022676"/>
    </source>
</evidence>
<evidence type="ECO:0000256" key="1">
    <source>
        <dbReference type="ARBA" id="ARBA00022475"/>
    </source>
</evidence>
<dbReference type="GO" id="GO:0005886">
    <property type="term" value="C:plasma membrane"/>
    <property type="evidence" value="ECO:0007669"/>
    <property type="project" value="TreeGrafter"/>
</dbReference>
<comment type="caution">
    <text evidence="10">The sequence shown here is derived from an EMBL/GenBank/DDBJ whole genome shotgun (WGS) entry which is preliminary data.</text>
</comment>
<keyword evidence="1" id="KW-1003">Cell membrane</keyword>
<keyword evidence="3 10" id="KW-0808">Transferase</keyword>